<sequence>MARPKVPDDKRQRTARACNSCKRRKQKCNGLKPCNTCTKRDLACIYTSTASGDPKEQAGSPTKRRRVETTKDVTRETPATKTAPGEKAVVSSMADHPKTSKSSSRLQNTEPSVAKSETSIEAATLSATLALRNSEGGGWSPDGEGEDVASTKSDDEASVFPSTRMLQDSTGRLLYLGDSAALSYLQIIRMLVESAVGPSPFTEDPSRHRIVESTAPVPPNLLLNRNLLLPPDRETAVVLMDSFFTNTSGLIEVLDRNEFRISLEGCYTNPLGVGSCYLCLFYLVLAIGLVLALPGPGSREEVIVRRLRTDGVNWAELFYRHAKCLGDSVSGFEDADLWSVQALLLMSFYMLATSHRNAAYVYHGMAVRSAFALGLHREEASLKEIFGPTLTVRRNLWRTLFVLDRFLSASQGRPCAVAEDDCSDEALRAPVPTSSPLQSPWSSPRLPTLAEAADCHDIELVESVHSSGLDATVRSARIIGVVLKTIYARRKISTALAQEIADECKAWRQNLDLRLRWQQHGGDAGCRIPAAHGVAILHAHLMQCHAVVLLTRPFFLHMALKLQQESGPGDGWSARAGSKMDRFSQACVVASYHTVFMIQRAHSDRYLPQRNPFVLYFLLEASITVLTNEFVGLYNNEDKDAYTNCIDNALSVVRYCAEVDPQANRLLFVLTSFSDVVKRRKEASSSRLPPPPALATIATTPTDTYDPMDAILGLAPAAAAAQSTEEGRQDGDVSPPLSRPIPVILHESHATVARPSGDDETDQGQPPMGTGVTIGAEVRAPSNVTDESSLSSTTPLHHNFDALERLASSDAQVVPGGALVPRDGTSYHASSWGWAMALGGASPAGPPSTTHLAPPPPAPRSVSPGVLAIPSPQYAATVATVSPGLSHSSMHLLLPETTSSDGFVAYGGGTGVGSGGGSRAVRSTHDSTTTPSPQSSSAVLLRGQAPLYPRSSDFM</sequence>
<accession>A0ABR3VUI0</accession>
<dbReference type="Gene3D" id="4.10.240.10">
    <property type="entry name" value="Zn(2)-C6 fungal-type DNA-binding domain"/>
    <property type="match status" value="1"/>
</dbReference>
<dbReference type="CDD" id="cd12148">
    <property type="entry name" value="fungal_TF_MHR"/>
    <property type="match status" value="1"/>
</dbReference>
<feature type="domain" description="Zn(2)-C6 fungal-type" evidence="7">
    <location>
        <begin position="17"/>
        <end position="46"/>
    </location>
</feature>
<feature type="region of interest" description="Disordered" evidence="5">
    <location>
        <begin position="681"/>
        <end position="701"/>
    </location>
</feature>
<dbReference type="SUPFAM" id="SSF57701">
    <property type="entry name" value="Zn2/Cys6 DNA-binding domain"/>
    <property type="match status" value="1"/>
</dbReference>
<dbReference type="PANTHER" id="PTHR47424">
    <property type="entry name" value="REGULATORY PROTEIN GAL4"/>
    <property type="match status" value="1"/>
</dbReference>
<evidence type="ECO:0000256" key="1">
    <source>
        <dbReference type="ARBA" id="ARBA00022723"/>
    </source>
</evidence>
<dbReference type="InterPro" id="IPR036864">
    <property type="entry name" value="Zn2-C6_fun-type_DNA-bd_sf"/>
</dbReference>
<dbReference type="InterPro" id="IPR051127">
    <property type="entry name" value="Fungal_SecMet_Regulators"/>
</dbReference>
<dbReference type="Proteomes" id="UP001586593">
    <property type="component" value="Unassembled WGS sequence"/>
</dbReference>
<evidence type="ECO:0000256" key="2">
    <source>
        <dbReference type="ARBA" id="ARBA00023015"/>
    </source>
</evidence>
<feature type="compositionally biased region" description="Polar residues" evidence="5">
    <location>
        <begin position="100"/>
        <end position="120"/>
    </location>
</feature>
<feature type="region of interest" description="Disordered" evidence="5">
    <location>
        <begin position="48"/>
        <end position="120"/>
    </location>
</feature>
<dbReference type="InterPro" id="IPR001138">
    <property type="entry name" value="Zn2Cys6_DnaBD"/>
</dbReference>
<feature type="transmembrane region" description="Helical" evidence="6">
    <location>
        <begin position="271"/>
        <end position="293"/>
    </location>
</feature>
<feature type="region of interest" description="Disordered" evidence="5">
    <location>
        <begin position="910"/>
        <end position="944"/>
    </location>
</feature>
<evidence type="ECO:0000256" key="5">
    <source>
        <dbReference type="SAM" id="MobiDB-lite"/>
    </source>
</evidence>
<protein>
    <recommendedName>
        <fullName evidence="7">Zn(2)-C6 fungal-type domain-containing protein</fullName>
    </recommendedName>
</protein>
<keyword evidence="1" id="KW-0479">Metal-binding</keyword>
<evidence type="ECO:0000313" key="9">
    <source>
        <dbReference type="Proteomes" id="UP001586593"/>
    </source>
</evidence>
<keyword evidence="4" id="KW-0539">Nucleus</keyword>
<keyword evidence="9" id="KW-1185">Reference proteome</keyword>
<evidence type="ECO:0000313" key="8">
    <source>
        <dbReference type="EMBL" id="KAL1845315.1"/>
    </source>
</evidence>
<keyword evidence="2" id="KW-0805">Transcription regulation</keyword>
<keyword evidence="6" id="KW-0812">Transmembrane</keyword>
<dbReference type="SMART" id="SM00066">
    <property type="entry name" value="GAL4"/>
    <property type="match status" value="1"/>
</dbReference>
<keyword evidence="6" id="KW-1133">Transmembrane helix</keyword>
<name>A0ABR3VUI0_9PEZI</name>
<keyword evidence="3" id="KW-0804">Transcription</keyword>
<evidence type="ECO:0000256" key="4">
    <source>
        <dbReference type="ARBA" id="ARBA00023242"/>
    </source>
</evidence>
<evidence type="ECO:0000256" key="6">
    <source>
        <dbReference type="SAM" id="Phobius"/>
    </source>
</evidence>
<dbReference type="PROSITE" id="PS00463">
    <property type="entry name" value="ZN2_CY6_FUNGAL_1"/>
    <property type="match status" value="1"/>
</dbReference>
<dbReference type="PANTHER" id="PTHR47424:SF9">
    <property type="entry name" value="TAH-2"/>
    <property type="match status" value="1"/>
</dbReference>
<feature type="compositionally biased region" description="Low complexity" evidence="5">
    <location>
        <begin position="926"/>
        <end position="937"/>
    </location>
</feature>
<dbReference type="Pfam" id="PF00172">
    <property type="entry name" value="Zn_clus"/>
    <property type="match status" value="1"/>
</dbReference>
<dbReference type="SMART" id="SM00906">
    <property type="entry name" value="Fungal_trans"/>
    <property type="match status" value="1"/>
</dbReference>
<dbReference type="EMBL" id="JAZHXJ010001142">
    <property type="protein sequence ID" value="KAL1845315.1"/>
    <property type="molecule type" value="Genomic_DNA"/>
</dbReference>
<dbReference type="CDD" id="cd00067">
    <property type="entry name" value="GAL4"/>
    <property type="match status" value="1"/>
</dbReference>
<feature type="region of interest" description="Disordered" evidence="5">
    <location>
        <begin position="717"/>
        <end position="773"/>
    </location>
</feature>
<evidence type="ECO:0000256" key="3">
    <source>
        <dbReference type="ARBA" id="ARBA00023163"/>
    </source>
</evidence>
<reference evidence="8 9" key="1">
    <citation type="journal article" date="2024" name="Commun. Biol.">
        <title>Comparative genomic analysis of thermophilic fungi reveals convergent evolutionary adaptations and gene losses.</title>
        <authorList>
            <person name="Steindorff A.S."/>
            <person name="Aguilar-Pontes M.V."/>
            <person name="Robinson A.J."/>
            <person name="Andreopoulos B."/>
            <person name="LaButti K."/>
            <person name="Kuo A."/>
            <person name="Mondo S."/>
            <person name="Riley R."/>
            <person name="Otillar R."/>
            <person name="Haridas S."/>
            <person name="Lipzen A."/>
            <person name="Grimwood J."/>
            <person name="Schmutz J."/>
            <person name="Clum A."/>
            <person name="Reid I.D."/>
            <person name="Moisan M.C."/>
            <person name="Butler G."/>
            <person name="Nguyen T.T.M."/>
            <person name="Dewar K."/>
            <person name="Conant G."/>
            <person name="Drula E."/>
            <person name="Henrissat B."/>
            <person name="Hansel C."/>
            <person name="Singer S."/>
            <person name="Hutchinson M.I."/>
            <person name="de Vries R.P."/>
            <person name="Natvig D.O."/>
            <person name="Powell A.J."/>
            <person name="Tsang A."/>
            <person name="Grigoriev I.V."/>
        </authorList>
    </citation>
    <scope>NUCLEOTIDE SEQUENCE [LARGE SCALE GENOMIC DNA]</scope>
    <source>
        <strain evidence="8 9">ATCC 24622</strain>
    </source>
</reference>
<evidence type="ECO:0000259" key="7">
    <source>
        <dbReference type="PROSITE" id="PS50048"/>
    </source>
</evidence>
<dbReference type="PROSITE" id="PS50048">
    <property type="entry name" value="ZN2_CY6_FUNGAL_2"/>
    <property type="match status" value="1"/>
</dbReference>
<gene>
    <name evidence="8" type="ORF">VTK73DRAFT_694</name>
</gene>
<comment type="caution">
    <text evidence="8">The sequence shown here is derived from an EMBL/GenBank/DDBJ whole genome shotgun (WGS) entry which is preliminary data.</text>
</comment>
<proteinExistence type="predicted"/>
<feature type="region of interest" description="Disordered" evidence="5">
    <location>
        <begin position="842"/>
        <end position="865"/>
    </location>
</feature>
<organism evidence="8 9">
    <name type="scientific">Phialemonium thermophilum</name>
    <dbReference type="NCBI Taxonomy" id="223376"/>
    <lineage>
        <taxon>Eukaryota</taxon>
        <taxon>Fungi</taxon>
        <taxon>Dikarya</taxon>
        <taxon>Ascomycota</taxon>
        <taxon>Pezizomycotina</taxon>
        <taxon>Sordariomycetes</taxon>
        <taxon>Sordariomycetidae</taxon>
        <taxon>Cephalothecales</taxon>
        <taxon>Cephalothecaceae</taxon>
        <taxon>Phialemonium</taxon>
    </lineage>
</organism>
<dbReference type="Pfam" id="PF04082">
    <property type="entry name" value="Fungal_trans"/>
    <property type="match status" value="1"/>
</dbReference>
<feature type="region of interest" description="Disordered" evidence="5">
    <location>
        <begin position="132"/>
        <end position="159"/>
    </location>
</feature>
<dbReference type="InterPro" id="IPR007219">
    <property type="entry name" value="XnlR_reg_dom"/>
</dbReference>
<keyword evidence="6" id="KW-0472">Membrane</keyword>